<protein>
    <submittedName>
        <fullName evidence="1">Uncharacterized protein</fullName>
    </submittedName>
</protein>
<dbReference type="Proteomes" id="UP000499080">
    <property type="component" value="Unassembled WGS sequence"/>
</dbReference>
<evidence type="ECO:0000313" key="2">
    <source>
        <dbReference type="Proteomes" id="UP000499080"/>
    </source>
</evidence>
<accession>A0A4Y2J6N3</accession>
<comment type="caution">
    <text evidence="1">The sequence shown here is derived from an EMBL/GenBank/DDBJ whole genome shotgun (WGS) entry which is preliminary data.</text>
</comment>
<keyword evidence="2" id="KW-1185">Reference proteome</keyword>
<organism evidence="1 2">
    <name type="scientific">Araneus ventricosus</name>
    <name type="common">Orbweaver spider</name>
    <name type="synonym">Epeira ventricosa</name>
    <dbReference type="NCBI Taxonomy" id="182803"/>
    <lineage>
        <taxon>Eukaryota</taxon>
        <taxon>Metazoa</taxon>
        <taxon>Ecdysozoa</taxon>
        <taxon>Arthropoda</taxon>
        <taxon>Chelicerata</taxon>
        <taxon>Arachnida</taxon>
        <taxon>Araneae</taxon>
        <taxon>Araneomorphae</taxon>
        <taxon>Entelegynae</taxon>
        <taxon>Araneoidea</taxon>
        <taxon>Araneidae</taxon>
        <taxon>Araneus</taxon>
    </lineage>
</organism>
<gene>
    <name evidence="1" type="ORF">AVEN_97553_1</name>
</gene>
<sequence>MLYLFEAVVALMIRPWLRDHKVPDSKPDSTEDPPCMRVWRTFSLPSWSKCSPAGMVRKFGEWCTGIGVALVIWPQFEIYFEIALVLIPNEKLLTKLN</sequence>
<name>A0A4Y2J6N3_ARAVE</name>
<dbReference type="EMBL" id="BGPR01003273">
    <property type="protein sequence ID" value="GBM85933.1"/>
    <property type="molecule type" value="Genomic_DNA"/>
</dbReference>
<evidence type="ECO:0000313" key="1">
    <source>
        <dbReference type="EMBL" id="GBM85933.1"/>
    </source>
</evidence>
<proteinExistence type="predicted"/>
<dbReference type="AlphaFoldDB" id="A0A4Y2J6N3"/>
<reference evidence="1 2" key="1">
    <citation type="journal article" date="2019" name="Sci. Rep.">
        <title>Orb-weaving spider Araneus ventricosus genome elucidates the spidroin gene catalogue.</title>
        <authorList>
            <person name="Kono N."/>
            <person name="Nakamura H."/>
            <person name="Ohtoshi R."/>
            <person name="Moran D.A.P."/>
            <person name="Shinohara A."/>
            <person name="Yoshida Y."/>
            <person name="Fujiwara M."/>
            <person name="Mori M."/>
            <person name="Tomita M."/>
            <person name="Arakawa K."/>
        </authorList>
    </citation>
    <scope>NUCLEOTIDE SEQUENCE [LARGE SCALE GENOMIC DNA]</scope>
</reference>